<dbReference type="PROSITE" id="PS50930">
    <property type="entry name" value="HTH_LYTTR"/>
    <property type="match status" value="1"/>
</dbReference>
<evidence type="ECO:0000259" key="3">
    <source>
        <dbReference type="PROSITE" id="PS50930"/>
    </source>
</evidence>
<dbReference type="Gene3D" id="3.40.50.2300">
    <property type="match status" value="1"/>
</dbReference>
<feature type="modified residue" description="4-aspartylphosphate" evidence="1">
    <location>
        <position position="55"/>
    </location>
</feature>
<dbReference type="AlphaFoldDB" id="A0A916JEN5"/>
<dbReference type="FunFam" id="3.40.50.2300:FF:000361">
    <property type="entry name" value="Two-component system response regulator"/>
    <property type="match status" value="1"/>
</dbReference>
<dbReference type="InterPro" id="IPR011006">
    <property type="entry name" value="CheY-like_superfamily"/>
</dbReference>
<dbReference type="GO" id="GO:0000156">
    <property type="term" value="F:phosphorelay response regulator activity"/>
    <property type="evidence" value="ECO:0007669"/>
    <property type="project" value="InterPro"/>
</dbReference>
<sequence length="255" mass="29700">MNVLIIEDEMKAARELKSLAENLHEDVKVCQILQSVEEAMDWFGNNEMPELILSDIQLADGVSFDIFRNLAVQAPVIFCTAHDEYALRAFETNGIDYLLKPIEKSKLQKSFEKLRQFKYFFNHESADYSARFNNMLGDFEEKSYKSSVLVYVRNQIIPVATEDIQFIHTDNNLVYLYTATQKFEIRKILDYLEAELNPGDFFRANRQFIISRKAVVNIQQIEARKLEVSLSVPTPQPLIVSKDKATRFLKWLKKK</sequence>
<dbReference type="SUPFAM" id="SSF52172">
    <property type="entry name" value="CheY-like"/>
    <property type="match status" value="1"/>
</dbReference>
<dbReference type="Pfam" id="PF00072">
    <property type="entry name" value="Response_reg"/>
    <property type="match status" value="1"/>
</dbReference>
<dbReference type="SMART" id="SM00850">
    <property type="entry name" value="LytTR"/>
    <property type="match status" value="1"/>
</dbReference>
<protein>
    <submittedName>
        <fullName evidence="4">Sensory transduction protein LytR</fullName>
    </submittedName>
</protein>
<dbReference type="Proteomes" id="UP000680038">
    <property type="component" value="Unassembled WGS sequence"/>
</dbReference>
<evidence type="ECO:0000313" key="5">
    <source>
        <dbReference type="Proteomes" id="UP000680038"/>
    </source>
</evidence>
<keyword evidence="1" id="KW-0597">Phosphoprotein</keyword>
<organism evidence="4 5">
    <name type="scientific">Dyadobacter helix</name>
    <dbReference type="NCBI Taxonomy" id="2822344"/>
    <lineage>
        <taxon>Bacteria</taxon>
        <taxon>Pseudomonadati</taxon>
        <taxon>Bacteroidota</taxon>
        <taxon>Cytophagia</taxon>
        <taxon>Cytophagales</taxon>
        <taxon>Spirosomataceae</taxon>
        <taxon>Dyadobacter</taxon>
    </lineage>
</organism>
<dbReference type="InterPro" id="IPR001789">
    <property type="entry name" value="Sig_transdc_resp-reg_receiver"/>
</dbReference>
<gene>
    <name evidence="4" type="primary">lytR_7</name>
    <name evidence="4" type="ORF">DYBT9275_04113</name>
</gene>
<dbReference type="Pfam" id="PF04397">
    <property type="entry name" value="LytTR"/>
    <property type="match status" value="1"/>
</dbReference>
<proteinExistence type="predicted"/>
<dbReference type="PANTHER" id="PTHR37299">
    <property type="entry name" value="TRANSCRIPTIONAL REGULATOR-RELATED"/>
    <property type="match status" value="1"/>
</dbReference>
<dbReference type="SMART" id="SM00448">
    <property type="entry name" value="REC"/>
    <property type="match status" value="1"/>
</dbReference>
<reference evidence="4" key="1">
    <citation type="submission" date="2021-04" db="EMBL/GenBank/DDBJ databases">
        <authorList>
            <person name="Rodrigo-Torres L."/>
            <person name="Arahal R. D."/>
            <person name="Lucena T."/>
        </authorList>
    </citation>
    <scope>NUCLEOTIDE SEQUENCE</scope>
    <source>
        <strain evidence="4">CECT 9275</strain>
    </source>
</reference>
<dbReference type="InterPro" id="IPR046947">
    <property type="entry name" value="LytR-like"/>
</dbReference>
<accession>A0A916JEN5</accession>
<comment type="caution">
    <text evidence="4">The sequence shown here is derived from an EMBL/GenBank/DDBJ whole genome shotgun (WGS) entry which is preliminary data.</text>
</comment>
<evidence type="ECO:0000259" key="2">
    <source>
        <dbReference type="PROSITE" id="PS50110"/>
    </source>
</evidence>
<dbReference type="RefSeq" id="WP_215240521.1">
    <property type="nucleotide sequence ID" value="NZ_CAJRAF010000002.1"/>
</dbReference>
<name>A0A916JEN5_9BACT</name>
<feature type="domain" description="Response regulatory" evidence="2">
    <location>
        <begin position="2"/>
        <end position="115"/>
    </location>
</feature>
<dbReference type="PROSITE" id="PS50110">
    <property type="entry name" value="RESPONSE_REGULATORY"/>
    <property type="match status" value="1"/>
</dbReference>
<feature type="domain" description="HTH LytTR-type" evidence="3">
    <location>
        <begin position="152"/>
        <end position="255"/>
    </location>
</feature>
<evidence type="ECO:0000313" key="4">
    <source>
        <dbReference type="EMBL" id="CAG5007730.1"/>
    </source>
</evidence>
<dbReference type="EMBL" id="CAJRAF010000002">
    <property type="protein sequence ID" value="CAG5007730.1"/>
    <property type="molecule type" value="Genomic_DNA"/>
</dbReference>
<dbReference type="GO" id="GO:0003677">
    <property type="term" value="F:DNA binding"/>
    <property type="evidence" value="ECO:0007669"/>
    <property type="project" value="InterPro"/>
</dbReference>
<keyword evidence="5" id="KW-1185">Reference proteome</keyword>
<evidence type="ECO:0000256" key="1">
    <source>
        <dbReference type="PROSITE-ProRule" id="PRU00169"/>
    </source>
</evidence>
<dbReference type="InterPro" id="IPR007492">
    <property type="entry name" value="LytTR_DNA-bd_dom"/>
</dbReference>
<dbReference type="Gene3D" id="2.40.50.1020">
    <property type="entry name" value="LytTr DNA-binding domain"/>
    <property type="match status" value="1"/>
</dbReference>
<dbReference type="PANTHER" id="PTHR37299:SF1">
    <property type="entry name" value="STAGE 0 SPORULATION PROTEIN A HOMOLOG"/>
    <property type="match status" value="1"/>
</dbReference>